<dbReference type="EMBL" id="AP014960">
    <property type="protein sequence ID" value="BAS90529.1"/>
    <property type="molecule type" value="Genomic_DNA"/>
</dbReference>
<reference evidence="2" key="1">
    <citation type="journal article" date="2003" name="Science">
        <title>Collection, Mapping, and Annotation of Over 28,000 cDNA Clones from japonica Rice.</title>
        <authorList>
            <person name="Kikuchi S."/>
            <person name="Satoh K."/>
            <person name="Nagata T."/>
            <person name="Kawagashira N."/>
            <person name="Doi K."/>
            <person name="Kishimoto N."/>
            <person name="Yazaki J."/>
            <person name="Ishikawa M."/>
            <person name="Yamada H."/>
            <person name="Ooka H."/>
            <person name="Hotta I."/>
            <person name="Kojima K."/>
            <person name="Namiki T."/>
            <person name="Ohneda E."/>
            <person name="Yahagi W."/>
            <person name="Suzuki K."/>
            <person name="Li C."/>
            <person name="Ohtsuki K."/>
            <person name="Shishiki T."/>
            <person name="Otomo Y."/>
            <person name="Murakami K."/>
            <person name="Iida Y."/>
            <person name="Sugano S."/>
            <person name="Fujimura T."/>
            <person name="Suzuki Y."/>
            <person name="Tsunoda Y."/>
            <person name="Kurosaki T."/>
            <person name="Kodama T."/>
            <person name="Masuda H."/>
            <person name="Kobayashi M."/>
            <person name="Xie Q."/>
            <person name="Lu M."/>
            <person name="Narikawa R."/>
            <person name="Sugiyama A."/>
            <person name="Mizuno K."/>
            <person name="Yokomizo S."/>
            <person name="Niikura J."/>
            <person name="Ikeda R."/>
            <person name="Ishibiki J."/>
            <person name="Kawamata M."/>
            <person name="Yoshimura A."/>
            <person name="Miura J."/>
            <person name="Kusumegi T."/>
            <person name="Oka M."/>
            <person name="Ryu R."/>
            <person name="Ueda M."/>
            <person name="Matsubara K."/>
            <person name="Kawai J."/>
            <person name="Carninci P."/>
            <person name="Adachi J."/>
            <person name="Aizawa K."/>
            <person name="Arakawa T."/>
            <person name="Fukuda S."/>
            <person name="Hara A."/>
            <person name="Hashidume W."/>
            <person name="Hayatsu N."/>
            <person name="Imotani K."/>
            <person name="Ishii Y."/>
            <person name="Itoh M."/>
            <person name="Kagawa I."/>
            <person name="Kondo S."/>
            <person name="Konno H."/>
            <person name="Miyazaki A."/>
            <person name="Osato N."/>
            <person name="Ota Y."/>
            <person name="Saito R."/>
            <person name="Sasaki D."/>
            <person name="Sato K."/>
            <person name="Shibata K."/>
            <person name="Shinagawa A."/>
            <person name="Shiraki T."/>
            <person name="Yoshino M."/>
            <person name="Hayashizaki Y."/>
        </authorList>
    </citation>
    <scope>NUCLEOTIDE SEQUENCE</scope>
</reference>
<feature type="region of interest" description="Disordered" evidence="1">
    <location>
        <begin position="24"/>
        <end position="83"/>
    </location>
</feature>
<evidence type="ECO:0007829" key="5">
    <source>
        <dbReference type="PeptideAtlas" id="B7EEB7"/>
    </source>
</evidence>
<protein>
    <submittedName>
        <fullName evidence="3">Os04g0566400 protein</fullName>
    </submittedName>
    <submittedName>
        <fullName evidence="2">cDNA clone:J013132I07, full insert sequence</fullName>
    </submittedName>
</protein>
<evidence type="ECO:0000313" key="4">
    <source>
        <dbReference type="Proteomes" id="UP000059680"/>
    </source>
</evidence>
<gene>
    <name evidence="3" type="ordered locus">Os04g0566400</name>
    <name evidence="3" type="ORF">OSNPB_040566400</name>
</gene>
<reference evidence="4" key="2">
    <citation type="journal article" date="2005" name="Nature">
        <title>The map-based sequence of the rice genome.</title>
        <authorList>
            <consortium name="International rice genome sequencing project (IRGSP)"/>
            <person name="Matsumoto T."/>
            <person name="Wu J."/>
            <person name="Kanamori H."/>
            <person name="Katayose Y."/>
            <person name="Fujisawa M."/>
            <person name="Namiki N."/>
            <person name="Mizuno H."/>
            <person name="Yamamoto K."/>
            <person name="Antonio B.A."/>
            <person name="Baba T."/>
            <person name="Sakata K."/>
            <person name="Nagamura Y."/>
            <person name="Aoki H."/>
            <person name="Arikawa K."/>
            <person name="Arita K."/>
            <person name="Bito T."/>
            <person name="Chiden Y."/>
            <person name="Fujitsuka N."/>
            <person name="Fukunaka R."/>
            <person name="Hamada M."/>
            <person name="Harada C."/>
            <person name="Hayashi A."/>
            <person name="Hijishita S."/>
            <person name="Honda M."/>
            <person name="Hosokawa S."/>
            <person name="Ichikawa Y."/>
            <person name="Idonuma A."/>
            <person name="Iijima M."/>
            <person name="Ikeda M."/>
            <person name="Ikeno M."/>
            <person name="Ito K."/>
            <person name="Ito S."/>
            <person name="Ito T."/>
            <person name="Ito Y."/>
            <person name="Ito Y."/>
            <person name="Iwabuchi A."/>
            <person name="Kamiya K."/>
            <person name="Karasawa W."/>
            <person name="Kurita K."/>
            <person name="Katagiri S."/>
            <person name="Kikuta A."/>
            <person name="Kobayashi H."/>
            <person name="Kobayashi N."/>
            <person name="Machita K."/>
            <person name="Maehara T."/>
            <person name="Masukawa M."/>
            <person name="Mizubayashi T."/>
            <person name="Mukai Y."/>
            <person name="Nagasaki H."/>
            <person name="Nagata Y."/>
            <person name="Naito S."/>
            <person name="Nakashima M."/>
            <person name="Nakama Y."/>
            <person name="Nakamichi Y."/>
            <person name="Nakamura M."/>
            <person name="Meguro A."/>
            <person name="Negishi M."/>
            <person name="Ohta I."/>
            <person name="Ohta T."/>
            <person name="Okamoto M."/>
            <person name="Ono N."/>
            <person name="Saji S."/>
            <person name="Sakaguchi M."/>
            <person name="Sakai K."/>
            <person name="Shibata M."/>
            <person name="Shimokawa T."/>
            <person name="Song J."/>
            <person name="Takazaki Y."/>
            <person name="Terasawa K."/>
            <person name="Tsugane M."/>
            <person name="Tsuji K."/>
            <person name="Ueda S."/>
            <person name="Waki K."/>
            <person name="Yamagata H."/>
            <person name="Yamamoto M."/>
            <person name="Yamamoto S."/>
            <person name="Yamane H."/>
            <person name="Yoshiki S."/>
            <person name="Yoshihara R."/>
            <person name="Yukawa K."/>
            <person name="Zhong H."/>
            <person name="Yano M."/>
            <person name="Yuan Q."/>
            <person name="Ouyang S."/>
            <person name="Liu J."/>
            <person name="Jones K.M."/>
            <person name="Gansberger K."/>
            <person name="Moffat K."/>
            <person name="Hill J."/>
            <person name="Bera J."/>
            <person name="Fadrosh D."/>
            <person name="Jin S."/>
            <person name="Johri S."/>
            <person name="Kim M."/>
            <person name="Overton L."/>
            <person name="Reardon M."/>
            <person name="Tsitrin T."/>
            <person name="Vuong H."/>
            <person name="Weaver B."/>
            <person name="Ciecko A."/>
            <person name="Tallon L."/>
            <person name="Jackson J."/>
            <person name="Pai G."/>
            <person name="Aken S.V."/>
            <person name="Utterback T."/>
            <person name="Reidmuller S."/>
            <person name="Feldblyum T."/>
            <person name="Hsiao J."/>
            <person name="Zismann V."/>
            <person name="Iobst S."/>
            <person name="de Vazeille A.R."/>
            <person name="Buell C.R."/>
            <person name="Ying K."/>
            <person name="Li Y."/>
            <person name="Lu T."/>
            <person name="Huang Y."/>
            <person name="Zhao Q."/>
            <person name="Feng Q."/>
            <person name="Zhang L."/>
            <person name="Zhu J."/>
            <person name="Weng Q."/>
            <person name="Mu J."/>
            <person name="Lu Y."/>
            <person name="Fan D."/>
            <person name="Liu Y."/>
            <person name="Guan J."/>
            <person name="Zhang Y."/>
            <person name="Yu S."/>
            <person name="Liu X."/>
            <person name="Zhang Y."/>
            <person name="Hong G."/>
            <person name="Han B."/>
            <person name="Choisne N."/>
            <person name="Demange N."/>
            <person name="Orjeda G."/>
            <person name="Samain S."/>
            <person name="Cattolico L."/>
            <person name="Pelletier E."/>
            <person name="Couloux A."/>
            <person name="Segurens B."/>
            <person name="Wincker P."/>
            <person name="D'Hont A."/>
            <person name="Scarpelli C."/>
            <person name="Weissenbach J."/>
            <person name="Salanoubat M."/>
            <person name="Quetier F."/>
            <person name="Yu Y."/>
            <person name="Kim H.R."/>
            <person name="Rambo T."/>
            <person name="Currie J."/>
            <person name="Collura K."/>
            <person name="Luo M."/>
            <person name="Yang T."/>
            <person name="Ammiraju J.S.S."/>
            <person name="Engler F."/>
            <person name="Soderlund C."/>
            <person name="Wing R.A."/>
            <person name="Palmer L.E."/>
            <person name="de la Bastide M."/>
            <person name="Spiegel L."/>
            <person name="Nascimento L."/>
            <person name="Zutavern T."/>
            <person name="O'Shaughnessy A."/>
            <person name="Dike S."/>
            <person name="Dedhia N."/>
            <person name="Preston R."/>
            <person name="Balija V."/>
            <person name="McCombie W.R."/>
            <person name="Chow T."/>
            <person name="Chen H."/>
            <person name="Chung M."/>
            <person name="Chen C."/>
            <person name="Shaw J."/>
            <person name="Wu H."/>
            <person name="Hsiao K."/>
            <person name="Chao Y."/>
            <person name="Chu M."/>
            <person name="Cheng C."/>
            <person name="Hour A."/>
            <person name="Lee P."/>
            <person name="Lin S."/>
            <person name="Lin Y."/>
            <person name="Liou J."/>
            <person name="Liu S."/>
            <person name="Hsing Y."/>
            <person name="Raghuvanshi S."/>
            <person name="Mohanty A."/>
            <person name="Bharti A.K."/>
            <person name="Gaur A."/>
            <person name="Gupta V."/>
            <person name="Kumar D."/>
            <person name="Ravi V."/>
            <person name="Vij S."/>
            <person name="Kapur A."/>
            <person name="Khurana P."/>
            <person name="Khurana P."/>
            <person name="Khurana J.P."/>
            <person name="Tyagi A.K."/>
            <person name="Gaikwad K."/>
            <person name="Singh A."/>
            <person name="Dalal V."/>
            <person name="Srivastava S."/>
            <person name="Dixit A."/>
            <person name="Pal A.K."/>
            <person name="Ghazi I.A."/>
            <person name="Yadav M."/>
            <person name="Pandit A."/>
            <person name="Bhargava A."/>
            <person name="Sureshbabu K."/>
            <person name="Batra K."/>
            <person name="Sharma T.R."/>
            <person name="Mohapatra T."/>
            <person name="Singh N.K."/>
            <person name="Messing J."/>
            <person name="Nelson A.B."/>
            <person name="Fuks G."/>
            <person name="Kavchok S."/>
            <person name="Keizer G."/>
            <person name="Linton E."/>
            <person name="Llaca V."/>
            <person name="Song R."/>
            <person name="Tanyolac B."/>
            <person name="Young S."/>
            <person name="Ho-Il K."/>
            <person name="Hahn J.H."/>
            <person name="Sangsakoo G."/>
            <person name="Vanavichit A."/>
            <person name="de Mattos Luiz.A.T."/>
            <person name="Zimmer P.D."/>
            <person name="Malone G."/>
            <person name="Dellagostin O."/>
            <person name="de Oliveira A.C."/>
            <person name="Bevan M."/>
            <person name="Bancroft I."/>
            <person name="Minx P."/>
            <person name="Cordum H."/>
            <person name="Wilson R."/>
            <person name="Cheng Z."/>
            <person name="Jin W."/>
            <person name="Jiang J."/>
            <person name="Leong S.A."/>
            <person name="Iwama H."/>
            <person name="Gojobori T."/>
            <person name="Itoh T."/>
            <person name="Niimura Y."/>
            <person name="Fujii Y."/>
            <person name="Habara T."/>
            <person name="Sakai H."/>
            <person name="Sato Y."/>
            <person name="Wilson G."/>
            <person name="Kumar K."/>
            <person name="McCouch S."/>
            <person name="Juretic N."/>
            <person name="Hoen D."/>
            <person name="Wright S."/>
            <person name="Bruskiewich R."/>
            <person name="Bureau T."/>
            <person name="Miyao A."/>
            <person name="Hirochika H."/>
            <person name="Nishikawa T."/>
            <person name="Kadowaki K."/>
            <person name="Sugiura M."/>
            <person name="Burr B."/>
            <person name="Sasaki T."/>
        </authorList>
    </citation>
    <scope>NUCLEOTIDE SEQUENCE [LARGE SCALE GENOMIC DNA]</scope>
    <source>
        <strain evidence="4">cv. Nipponbare</strain>
    </source>
</reference>
<evidence type="ECO:0000313" key="2">
    <source>
        <dbReference type="EMBL" id="BAG90714.1"/>
    </source>
</evidence>
<reference evidence="3" key="3">
    <citation type="journal article" date="2013" name="Plant Cell Physiol.">
        <title>Rice Annotation Project Database (RAP-DB): an integrative and interactive database for rice genomics.</title>
        <authorList>
            <person name="Sakai H."/>
            <person name="Lee S.S."/>
            <person name="Tanaka T."/>
            <person name="Numa H."/>
            <person name="Kim J."/>
            <person name="Kawahara Y."/>
            <person name="Wakimoto H."/>
            <person name="Yang C.C."/>
            <person name="Iwamoto M."/>
            <person name="Abe T."/>
            <person name="Yamada Y."/>
            <person name="Muto A."/>
            <person name="Inokuchi H."/>
            <person name="Ikemura T."/>
            <person name="Matsumoto T."/>
            <person name="Sasaki T."/>
            <person name="Itoh T."/>
        </authorList>
    </citation>
    <scope>NUCLEOTIDE SEQUENCE</scope>
</reference>
<name>B7EEB7_ORYSJ</name>
<feature type="compositionally biased region" description="Low complexity" evidence="1">
    <location>
        <begin position="50"/>
        <end position="63"/>
    </location>
</feature>
<sequence length="126" mass="13457">MASNSSAAAAAAFFGISRDGDQHDQIKPLISHQQHQHQQQQLAASLTGVATAAPTAASSQGAPPAAPPAKKKRNLPGNPSNQPKYPFTISAMHAYISVLRDLVSIDWSLIICFLTVKASYRSHRRA</sequence>
<feature type="compositionally biased region" description="Low complexity" evidence="1">
    <location>
        <begin position="32"/>
        <end position="41"/>
    </location>
</feature>
<proteinExistence type="evidence at protein level"/>
<organism evidence="2">
    <name type="scientific">Oryza sativa subsp. japonica</name>
    <name type="common">Rice</name>
    <dbReference type="NCBI Taxonomy" id="39947"/>
    <lineage>
        <taxon>Eukaryota</taxon>
        <taxon>Viridiplantae</taxon>
        <taxon>Streptophyta</taxon>
        <taxon>Embryophyta</taxon>
        <taxon>Tracheophyta</taxon>
        <taxon>Spermatophyta</taxon>
        <taxon>Magnoliopsida</taxon>
        <taxon>Liliopsida</taxon>
        <taxon>Poales</taxon>
        <taxon>Poaceae</taxon>
        <taxon>BOP clade</taxon>
        <taxon>Oryzoideae</taxon>
        <taxon>Oryzeae</taxon>
        <taxon>Oryzinae</taxon>
        <taxon>Oryza</taxon>
        <taxon>Oryza sativa</taxon>
    </lineage>
</organism>
<dbReference type="HOGENOM" id="CLU_1985308_0_0_1"/>
<dbReference type="ExpressionAtlas" id="B7EEB7">
    <property type="expression patterns" value="baseline and differential"/>
</dbReference>
<dbReference type="Gramene" id="Os04t0566400-01">
    <property type="protein sequence ID" value="Os04t0566400-01"/>
    <property type="gene ID" value="Os04g0566400"/>
</dbReference>
<dbReference type="AlphaFoldDB" id="B7EEB7"/>
<evidence type="ECO:0000313" key="3">
    <source>
        <dbReference type="EMBL" id="BAS90529.1"/>
    </source>
</evidence>
<keyword evidence="5" id="KW-1267">Proteomics identification</keyword>
<evidence type="ECO:0000256" key="1">
    <source>
        <dbReference type="SAM" id="MobiDB-lite"/>
    </source>
</evidence>
<reference evidence="3" key="5">
    <citation type="submission" date="2015-10" db="EMBL/GenBank/DDBJ databases">
        <authorList>
            <person name="Sakai H."/>
            <person name="Kawahara Y."/>
            <person name="Matsumoto T."/>
            <person name="Buell C.R."/>
            <person name="Itoh T."/>
        </authorList>
    </citation>
    <scope>NUCLEOTIDE SEQUENCE</scope>
</reference>
<reference evidence="3 4" key="4">
    <citation type="journal article" date="2013" name="Rice">
        <title>Improvement of the Oryza sativa Nipponbare reference genome using next generation sequence and optical map data.</title>
        <authorList>
            <person name="Kawahara Y."/>
            <person name="de la Bastide M."/>
            <person name="Hamilton J.P."/>
            <person name="Kanamori H."/>
            <person name="McCombie W.R."/>
            <person name="Ouyang S."/>
            <person name="Schwartz D.C."/>
            <person name="Tanaka T."/>
            <person name="Wu J."/>
            <person name="Zhou S."/>
            <person name="Childs K.L."/>
            <person name="Davidson R.M."/>
            <person name="Lin H."/>
            <person name="Quesada-Ocampo L."/>
            <person name="Vaillancourt B."/>
            <person name="Sakai H."/>
            <person name="Lee S.S."/>
            <person name="Kim J."/>
            <person name="Numa H."/>
            <person name="Itoh T."/>
            <person name="Buell C.R."/>
            <person name="Matsumoto T."/>
        </authorList>
    </citation>
    <scope>NUCLEOTIDE SEQUENCE [LARGE SCALE GENOMIC DNA]</scope>
    <source>
        <strain evidence="4">cv. Nipponbare</strain>
    </source>
</reference>
<dbReference type="Proteomes" id="UP000059680">
    <property type="component" value="Chromosome 4"/>
</dbReference>
<dbReference type="EMBL" id="AK068023">
    <property type="protein sequence ID" value="BAG90714.1"/>
    <property type="molecule type" value="mRNA"/>
</dbReference>
<keyword evidence="4" id="KW-1185">Reference proteome</keyword>
<accession>B7EEB7</accession>